<feature type="compositionally biased region" description="Polar residues" evidence="1">
    <location>
        <begin position="375"/>
        <end position="384"/>
    </location>
</feature>
<keyword evidence="2" id="KW-0472">Membrane</keyword>
<keyword evidence="4" id="KW-1185">Reference proteome</keyword>
<keyword evidence="2" id="KW-0812">Transmembrane</keyword>
<evidence type="ECO:0000313" key="3">
    <source>
        <dbReference type="EMBL" id="KAF5832977.1"/>
    </source>
</evidence>
<feature type="transmembrane region" description="Helical" evidence="2">
    <location>
        <begin position="156"/>
        <end position="177"/>
    </location>
</feature>
<comment type="caution">
    <text evidence="3">The sequence shown here is derived from an EMBL/GenBank/DDBJ whole genome shotgun (WGS) entry which is preliminary data.</text>
</comment>
<dbReference type="Proteomes" id="UP000815325">
    <property type="component" value="Unassembled WGS sequence"/>
</dbReference>
<feature type="compositionally biased region" description="Basic and acidic residues" evidence="1">
    <location>
        <begin position="441"/>
        <end position="450"/>
    </location>
</feature>
<evidence type="ECO:0000256" key="2">
    <source>
        <dbReference type="SAM" id="Phobius"/>
    </source>
</evidence>
<gene>
    <name evidence="3" type="ORF">DUNSADRAFT_10964</name>
</gene>
<feature type="region of interest" description="Disordered" evidence="1">
    <location>
        <begin position="368"/>
        <end position="507"/>
    </location>
</feature>
<feature type="compositionally biased region" description="Low complexity" evidence="1">
    <location>
        <begin position="460"/>
        <end position="471"/>
    </location>
</feature>
<organism evidence="3 4">
    <name type="scientific">Dunaliella salina</name>
    <name type="common">Green alga</name>
    <name type="synonym">Protococcus salinus</name>
    <dbReference type="NCBI Taxonomy" id="3046"/>
    <lineage>
        <taxon>Eukaryota</taxon>
        <taxon>Viridiplantae</taxon>
        <taxon>Chlorophyta</taxon>
        <taxon>core chlorophytes</taxon>
        <taxon>Chlorophyceae</taxon>
        <taxon>CS clade</taxon>
        <taxon>Chlamydomonadales</taxon>
        <taxon>Dunaliellaceae</taxon>
        <taxon>Dunaliella</taxon>
    </lineage>
</organism>
<protein>
    <submittedName>
        <fullName evidence="3">Uncharacterized protein</fullName>
    </submittedName>
</protein>
<feature type="region of interest" description="Disordered" evidence="1">
    <location>
        <begin position="54"/>
        <end position="84"/>
    </location>
</feature>
<feature type="compositionally biased region" description="Low complexity" evidence="1">
    <location>
        <begin position="480"/>
        <end position="496"/>
    </location>
</feature>
<sequence length="621" mass="65481">MAKRAHVASLSFLRGFGGDLFGEVFNPPTQHHLRLLIFMCVTEPKSSIKSGIQRTISRRHPATAAPAPPDWATPSGNRMPSTIKGDAGLEGNHGLAGSKSGAGSKLRSLLKGLLQVLRWLGTSTILTARRALLKATSYVEHVDAYMRLKLMDNLDALVSVALVVGLILGTLLLTAVLCVQIGIEGRRAVVAADRSVRRHSTAMATVAAAAVSSDDVDLLNATDPTDPAAQVLATGHPVMDGVITNVRQHKQGLMDTAVALQQHALKAVQIFLPTLQKHADSMASKFVERYNLTTVLRDMEKVYFSLPISINCTKDQLGSFSEEVAASALRLRPLEEAVDSLGQQVAANRTELKQVMEAWERKWMAMQATHEPNHESTTSSTDSEAGSGEASGVCKGSEAVPPLSPHGMGVNAKEEEETGTDTCAGTPLEMGGGNEENGSCRNKDGSESLRSKVVGGSAQGGSQQQGRDSQGACGLEGVAQGDQQQQQQQQQQEGSQEQGGGTSSTTRDAARLDFSDEEWEQGVAHARLLEVRRALAAARAAAKEAVASASDAQDDYKLAVRKLRGCHGLNSASDRNTGLAGGVAGGSGEFLDKLLGGGKGGAAQLGSLVRALEKGVQTCWS</sequence>
<reference evidence="3" key="1">
    <citation type="submission" date="2017-08" db="EMBL/GenBank/DDBJ databases">
        <authorList>
            <person name="Polle J.E."/>
            <person name="Barry K."/>
            <person name="Cushman J."/>
            <person name="Schmutz J."/>
            <person name="Tran D."/>
            <person name="Hathwaick L.T."/>
            <person name="Yim W.C."/>
            <person name="Jenkins J."/>
            <person name="Mckie-Krisberg Z.M."/>
            <person name="Prochnik S."/>
            <person name="Lindquist E."/>
            <person name="Dockter R.B."/>
            <person name="Adam C."/>
            <person name="Molina H."/>
            <person name="Bunkerborg J."/>
            <person name="Jin E."/>
            <person name="Buchheim M."/>
            <person name="Magnuson J."/>
        </authorList>
    </citation>
    <scope>NUCLEOTIDE SEQUENCE</scope>
    <source>
        <strain evidence="3">CCAP 19/18</strain>
    </source>
</reference>
<name>A0ABQ7GEG7_DUNSA</name>
<dbReference type="EMBL" id="MU069837">
    <property type="protein sequence ID" value="KAF5832977.1"/>
    <property type="molecule type" value="Genomic_DNA"/>
</dbReference>
<proteinExistence type="predicted"/>
<keyword evidence="2" id="KW-1133">Transmembrane helix</keyword>
<accession>A0ABQ7GEG7</accession>
<evidence type="ECO:0000313" key="4">
    <source>
        <dbReference type="Proteomes" id="UP000815325"/>
    </source>
</evidence>
<evidence type="ECO:0000256" key="1">
    <source>
        <dbReference type="SAM" id="MobiDB-lite"/>
    </source>
</evidence>